<dbReference type="InterPro" id="IPR002298">
    <property type="entry name" value="DNA_polymerase_A"/>
</dbReference>
<gene>
    <name evidence="7" type="ORF">P409_00175</name>
</gene>
<evidence type="ECO:0000259" key="6">
    <source>
        <dbReference type="SMART" id="SM00482"/>
    </source>
</evidence>
<dbReference type="GO" id="GO:0003887">
    <property type="term" value="F:DNA-directed DNA polymerase activity"/>
    <property type="evidence" value="ECO:0007669"/>
    <property type="project" value="UniProtKB-EC"/>
</dbReference>
<evidence type="ECO:0000256" key="3">
    <source>
        <dbReference type="ARBA" id="ARBA00022705"/>
    </source>
</evidence>
<evidence type="ECO:0000256" key="5">
    <source>
        <dbReference type="ARBA" id="ARBA00049244"/>
    </source>
</evidence>
<accession>A0A0A0DGI2</accession>
<dbReference type="GO" id="GO:0006261">
    <property type="term" value="P:DNA-templated DNA replication"/>
    <property type="evidence" value="ECO:0007669"/>
    <property type="project" value="InterPro"/>
</dbReference>
<dbReference type="PANTHER" id="PTHR10133">
    <property type="entry name" value="DNA POLYMERASE I"/>
    <property type="match status" value="1"/>
</dbReference>
<dbReference type="Pfam" id="PF00476">
    <property type="entry name" value="DNA_pol_A"/>
    <property type="match status" value="1"/>
</dbReference>
<dbReference type="InterPro" id="IPR043502">
    <property type="entry name" value="DNA/RNA_pol_sf"/>
</dbReference>
<dbReference type="GO" id="GO:0003677">
    <property type="term" value="F:DNA binding"/>
    <property type="evidence" value="ECO:0007669"/>
    <property type="project" value="InterPro"/>
</dbReference>
<proteinExistence type="predicted"/>
<evidence type="ECO:0000256" key="1">
    <source>
        <dbReference type="ARBA" id="ARBA00011541"/>
    </source>
</evidence>
<dbReference type="EMBL" id="JANX01000001">
    <property type="protein sequence ID" value="KGM36102.1"/>
    <property type="molecule type" value="Genomic_DNA"/>
</dbReference>
<evidence type="ECO:0000256" key="2">
    <source>
        <dbReference type="ARBA" id="ARBA00012417"/>
    </source>
</evidence>
<dbReference type="SMART" id="SM00482">
    <property type="entry name" value="POLAc"/>
    <property type="match status" value="1"/>
</dbReference>
<dbReference type="GO" id="GO:0006302">
    <property type="term" value="P:double-strand break repair"/>
    <property type="evidence" value="ECO:0007669"/>
    <property type="project" value="TreeGrafter"/>
</dbReference>
<dbReference type="PANTHER" id="PTHR10133:SF27">
    <property type="entry name" value="DNA POLYMERASE NU"/>
    <property type="match status" value="1"/>
</dbReference>
<protein>
    <recommendedName>
        <fullName evidence="2">DNA-directed DNA polymerase</fullName>
        <ecNumber evidence="2">2.7.7.7</ecNumber>
    </recommendedName>
</protein>
<reference evidence="7 8" key="1">
    <citation type="submission" date="2014-01" db="EMBL/GenBank/DDBJ databases">
        <title>Genome sequence determination for a cystic fibrosis isolate, Inquilinus limosus.</title>
        <authorList>
            <person name="Pino M."/>
            <person name="Di Conza J."/>
            <person name="Gutkind G."/>
        </authorList>
    </citation>
    <scope>NUCLEOTIDE SEQUENCE [LARGE SCALE GENOMIC DNA]</scope>
    <source>
        <strain evidence="7 8">MP06</strain>
    </source>
</reference>
<dbReference type="Gene3D" id="3.30.70.370">
    <property type="match status" value="1"/>
</dbReference>
<dbReference type="InterPro" id="IPR001098">
    <property type="entry name" value="DNA-dir_DNA_pol_A_palm_dom"/>
</dbReference>
<dbReference type="SUPFAM" id="SSF56672">
    <property type="entry name" value="DNA/RNA polymerases"/>
    <property type="match status" value="1"/>
</dbReference>
<evidence type="ECO:0000256" key="4">
    <source>
        <dbReference type="ARBA" id="ARBA00022839"/>
    </source>
</evidence>
<organism evidence="7 8">
    <name type="scientific">Inquilinus limosus MP06</name>
    <dbReference type="NCBI Taxonomy" id="1398085"/>
    <lineage>
        <taxon>Bacteria</taxon>
        <taxon>Pseudomonadati</taxon>
        <taxon>Pseudomonadota</taxon>
        <taxon>Alphaproteobacteria</taxon>
        <taxon>Rhodospirillales</taxon>
        <taxon>Rhodospirillaceae</taxon>
        <taxon>Inquilinus</taxon>
    </lineage>
</organism>
<comment type="catalytic activity">
    <reaction evidence="5">
        <text>DNA(n) + a 2'-deoxyribonucleoside 5'-triphosphate = DNA(n+1) + diphosphate</text>
        <dbReference type="Rhea" id="RHEA:22508"/>
        <dbReference type="Rhea" id="RHEA-COMP:17339"/>
        <dbReference type="Rhea" id="RHEA-COMP:17340"/>
        <dbReference type="ChEBI" id="CHEBI:33019"/>
        <dbReference type="ChEBI" id="CHEBI:61560"/>
        <dbReference type="ChEBI" id="CHEBI:173112"/>
        <dbReference type="EC" id="2.7.7.7"/>
    </reaction>
</comment>
<evidence type="ECO:0000313" key="7">
    <source>
        <dbReference type="EMBL" id="KGM36102.1"/>
    </source>
</evidence>
<keyword evidence="3" id="KW-0235">DNA replication</keyword>
<dbReference type="Proteomes" id="UP000029995">
    <property type="component" value="Unassembled WGS sequence"/>
</dbReference>
<keyword evidence="4" id="KW-0378">Hydrolase</keyword>
<sequence>MDWSQIELVIIGDQSGDPEFAKAYGQLPYNDLHLGAAADILSAIYDTTVTEEMFKSLKTMPDDVKEPFGFPLVDATGKELTPKEAFKYNRGTAGGKGANFGYWYSGSLASVALARGVGSDLMWKMTDAYRARFSIAEEWRLNLIDEATRTGFVTLPDKHRRVKYEATMEWQTKFIAKFQALGDPGIVAFARLIANKVSKRAGRQVVNAAVQGTCATIAKRSIIKIIRNNPGLRFRFLTPIHDELVFSVHKDDVVAFIAYAKSIMNDHPDIIRDLKMNCTAAVGRTFEPFHKERVPFGQIELDELPKLDFIPPELVDKAANENVIQEVVNYLCAA</sequence>
<dbReference type="AlphaFoldDB" id="A0A0A0DGI2"/>
<name>A0A0A0DGI2_9PROT</name>
<evidence type="ECO:0000313" key="8">
    <source>
        <dbReference type="Proteomes" id="UP000029995"/>
    </source>
</evidence>
<dbReference type="EC" id="2.7.7.7" evidence="2"/>
<keyword evidence="4" id="KW-0540">Nuclease</keyword>
<dbReference type="Gene3D" id="1.10.150.20">
    <property type="entry name" value="5' to 3' exonuclease, C-terminal subdomain"/>
    <property type="match status" value="1"/>
</dbReference>
<dbReference type="GO" id="GO:0004527">
    <property type="term" value="F:exonuclease activity"/>
    <property type="evidence" value="ECO:0007669"/>
    <property type="project" value="UniProtKB-KW"/>
</dbReference>
<comment type="caution">
    <text evidence="7">The sequence shown here is derived from an EMBL/GenBank/DDBJ whole genome shotgun (WGS) entry which is preliminary data.</text>
</comment>
<keyword evidence="4" id="KW-0269">Exonuclease</keyword>
<feature type="domain" description="DNA-directed DNA polymerase family A palm" evidence="6">
    <location>
        <begin position="2"/>
        <end position="252"/>
    </location>
</feature>
<comment type="subunit">
    <text evidence="1">Single-chain monomer with multiple functions.</text>
</comment>